<protein>
    <submittedName>
        <fullName evidence="1">Uncharacterized protein</fullName>
    </submittedName>
</protein>
<accession>A0ABS3B964</accession>
<organism evidence="1 2">
    <name type="scientific">Xanthomonas bonasiae</name>
    <dbReference type="NCBI Taxonomy" id="2810351"/>
    <lineage>
        <taxon>Bacteria</taxon>
        <taxon>Pseudomonadati</taxon>
        <taxon>Pseudomonadota</taxon>
        <taxon>Gammaproteobacteria</taxon>
        <taxon>Lysobacterales</taxon>
        <taxon>Lysobacteraceae</taxon>
        <taxon>Xanthomonas</taxon>
    </lineage>
</organism>
<reference evidence="1 2" key="1">
    <citation type="submission" date="2021-02" db="EMBL/GenBank/DDBJ databases">
        <title>Taxonomically Unique Crown Gall-Associated Xanthomonas Stains Have Deficiency in Virulence Repertories.</title>
        <authorList>
            <person name="Mafakheri H."/>
            <person name="Taghavi S.M."/>
            <person name="Dimkic I."/>
            <person name="Nemanja K."/>
            <person name="Osdaghi E."/>
        </authorList>
    </citation>
    <scope>NUCLEOTIDE SEQUENCE [LARGE SCALE GENOMIC DNA]</scope>
    <source>
        <strain evidence="1 2">FX4</strain>
    </source>
</reference>
<evidence type="ECO:0000313" key="2">
    <source>
        <dbReference type="Proteomes" id="UP000695802"/>
    </source>
</evidence>
<comment type="caution">
    <text evidence="1">The sequence shown here is derived from an EMBL/GenBank/DDBJ whole genome shotgun (WGS) entry which is preliminary data.</text>
</comment>
<dbReference type="RefSeq" id="WP_206231083.1">
    <property type="nucleotide sequence ID" value="NZ_JAFIWB010000039.1"/>
</dbReference>
<dbReference type="Proteomes" id="UP000695802">
    <property type="component" value="Unassembled WGS sequence"/>
</dbReference>
<keyword evidence="2" id="KW-1185">Reference proteome</keyword>
<dbReference type="EMBL" id="JAFIWB010000039">
    <property type="protein sequence ID" value="MBN6104756.1"/>
    <property type="molecule type" value="Genomic_DNA"/>
</dbReference>
<evidence type="ECO:0000313" key="1">
    <source>
        <dbReference type="EMBL" id="MBN6104756.1"/>
    </source>
</evidence>
<sequence>MKASTISLVVVASAVSAIVGGVVGGSYALSRTEASAAAWHWLDASAMLANANGSPKNAEQQRDSLNANFVAQTRLLASTLGEVKDDALHARVIERAKSLSAHPDAIAETSLTLEQRKEALTALSCLAGAADGESLQRCAKG</sequence>
<gene>
    <name evidence="1" type="ORF">JR064_21565</name>
</gene>
<name>A0ABS3B964_9XANT</name>
<proteinExistence type="predicted"/>